<protein>
    <submittedName>
        <fullName evidence="9">Fucose permease</fullName>
    </submittedName>
    <submittedName>
        <fullName evidence="10">MFS transporter</fullName>
    </submittedName>
</protein>
<evidence type="ECO:0000313" key="11">
    <source>
        <dbReference type="Proteomes" id="UP000241203"/>
    </source>
</evidence>
<dbReference type="Gene3D" id="1.20.1250.20">
    <property type="entry name" value="MFS general substrate transporter like domains"/>
    <property type="match status" value="1"/>
</dbReference>
<dbReference type="InterPro" id="IPR036259">
    <property type="entry name" value="MFS_trans_sf"/>
</dbReference>
<feature type="transmembrane region" description="Helical" evidence="7">
    <location>
        <begin position="361"/>
        <end position="383"/>
    </location>
</feature>
<feature type="transmembrane region" description="Helical" evidence="7">
    <location>
        <begin position="262"/>
        <end position="286"/>
    </location>
</feature>
<feature type="transmembrane region" description="Helical" evidence="7">
    <location>
        <begin position="168"/>
        <end position="193"/>
    </location>
</feature>
<dbReference type="OrthoDB" id="9815525at2"/>
<evidence type="ECO:0000256" key="5">
    <source>
        <dbReference type="ARBA" id="ARBA00022989"/>
    </source>
</evidence>
<dbReference type="Pfam" id="PF05977">
    <property type="entry name" value="MFS_3"/>
    <property type="match status" value="1"/>
</dbReference>
<feature type="transmembrane region" description="Helical" evidence="7">
    <location>
        <begin position="111"/>
        <end position="131"/>
    </location>
</feature>
<dbReference type="EMBL" id="RZGY01000001">
    <property type="protein sequence ID" value="RUQ86715.1"/>
    <property type="molecule type" value="Genomic_DNA"/>
</dbReference>
<reference evidence="10 12" key="2">
    <citation type="submission" date="2018-12" db="EMBL/GenBank/DDBJ databases">
        <authorList>
            <person name="hu s."/>
            <person name="Xu Y."/>
            <person name="Xu B."/>
            <person name="Li F."/>
        </authorList>
    </citation>
    <scope>NUCLEOTIDE SEQUENCE [LARGE SCALE GENOMIC DNA]</scope>
    <source>
        <strain evidence="10 12">KSW2-17</strain>
    </source>
</reference>
<dbReference type="PROSITE" id="PS50850">
    <property type="entry name" value="MFS"/>
    <property type="match status" value="1"/>
</dbReference>
<feature type="transmembrane region" description="Helical" evidence="7">
    <location>
        <begin position="84"/>
        <end position="105"/>
    </location>
</feature>
<dbReference type="Proteomes" id="UP000241203">
    <property type="component" value="Unassembled WGS sequence"/>
</dbReference>
<dbReference type="EMBL" id="PYAU01000001">
    <property type="protein sequence ID" value="PSL38814.1"/>
    <property type="molecule type" value="Genomic_DNA"/>
</dbReference>
<keyword evidence="5 7" id="KW-1133">Transmembrane helix</keyword>
<dbReference type="InterPro" id="IPR020846">
    <property type="entry name" value="MFS_dom"/>
</dbReference>
<evidence type="ECO:0000256" key="7">
    <source>
        <dbReference type="SAM" id="Phobius"/>
    </source>
</evidence>
<keyword evidence="6 7" id="KW-0472">Membrane</keyword>
<sequence>MTTTDPRSRSPLWRHRGFLTLWAGESLSQFGAQLAHVAIPVLAVSLLQATPFQVGVLGAVDTAAFLLIGLPAGAWIDRLRKRHIMLTADLVRAAVLAVVPILWITGTLEFWHLYVVGAVLGTATVFFDVAYQSFVPVLVPSASIGDANGKLESSAQIARIGGPAAGGALLTILAAPFVLAATALTYFASFLFLSRIHDEETLPDRAERRPLHREIQEGLSYVLRHPLLSRITAATSINNFFATIATTMLPILVLRELSLSPAVMGVVFSVGAGGGLLGALVAPWVASRLGEGTTIPVSCLAGGLFLLMIPAATLVPGFAVPILVAAEFGLAFTVLVYNITQVTFRQRVCPPRLLGRMNASIRFLVWGVMPIGSLLSGVLGTVLGVVPTLWIGSVGALLAALPVLFSPLLGMRRLPDA</sequence>
<feature type="domain" description="Major facilitator superfamily (MFS) profile" evidence="8">
    <location>
        <begin position="227"/>
        <end position="417"/>
    </location>
</feature>
<evidence type="ECO:0000256" key="2">
    <source>
        <dbReference type="ARBA" id="ARBA00022448"/>
    </source>
</evidence>
<evidence type="ECO:0000313" key="12">
    <source>
        <dbReference type="Proteomes" id="UP000268291"/>
    </source>
</evidence>
<dbReference type="GO" id="GO:0005886">
    <property type="term" value="C:plasma membrane"/>
    <property type="evidence" value="ECO:0007669"/>
    <property type="project" value="UniProtKB-SubCell"/>
</dbReference>
<keyword evidence="12" id="KW-1185">Reference proteome</keyword>
<name>A0A2P8GXY1_9MICO</name>
<comment type="caution">
    <text evidence="9">The sequence shown here is derived from an EMBL/GenBank/DDBJ whole genome shotgun (WGS) entry which is preliminary data.</text>
</comment>
<dbReference type="PANTHER" id="PTHR23513:SF6">
    <property type="entry name" value="MAJOR FACILITATOR SUPERFAMILY ASSOCIATED DOMAIN-CONTAINING PROTEIN"/>
    <property type="match status" value="1"/>
</dbReference>
<dbReference type="GO" id="GO:0022857">
    <property type="term" value="F:transmembrane transporter activity"/>
    <property type="evidence" value="ECO:0007669"/>
    <property type="project" value="InterPro"/>
</dbReference>
<dbReference type="AlphaFoldDB" id="A0A2P8GXY1"/>
<evidence type="ECO:0000256" key="3">
    <source>
        <dbReference type="ARBA" id="ARBA00022475"/>
    </source>
</evidence>
<dbReference type="RefSeq" id="WP_106563766.1">
    <property type="nucleotide sequence ID" value="NZ_PYAU01000001.1"/>
</dbReference>
<evidence type="ECO:0000313" key="10">
    <source>
        <dbReference type="EMBL" id="RUQ86715.1"/>
    </source>
</evidence>
<feature type="transmembrane region" description="Helical" evidence="7">
    <location>
        <begin position="52"/>
        <end position="72"/>
    </location>
</feature>
<accession>A0A2P8GXY1</accession>
<gene>
    <name evidence="9" type="ORF">CLV49_2443</name>
    <name evidence="10" type="ORF">ELQ93_07020</name>
</gene>
<dbReference type="CDD" id="cd06173">
    <property type="entry name" value="MFS_MefA_like"/>
    <property type="match status" value="1"/>
</dbReference>
<evidence type="ECO:0000256" key="6">
    <source>
        <dbReference type="ARBA" id="ARBA00023136"/>
    </source>
</evidence>
<dbReference type="InterPro" id="IPR022324">
    <property type="entry name" value="Bacilysin_exporter_BacE_put"/>
</dbReference>
<evidence type="ECO:0000259" key="8">
    <source>
        <dbReference type="PROSITE" id="PS50850"/>
    </source>
</evidence>
<evidence type="ECO:0000313" key="9">
    <source>
        <dbReference type="EMBL" id="PSL38814.1"/>
    </source>
</evidence>
<dbReference type="PRINTS" id="PR01988">
    <property type="entry name" value="EXPORTERBACE"/>
</dbReference>
<dbReference type="InterPro" id="IPR010290">
    <property type="entry name" value="TM_effector"/>
</dbReference>
<keyword evidence="2" id="KW-0813">Transport</keyword>
<feature type="transmembrane region" description="Helical" evidence="7">
    <location>
        <begin position="293"/>
        <end position="312"/>
    </location>
</feature>
<feature type="transmembrane region" description="Helical" evidence="7">
    <location>
        <begin position="389"/>
        <end position="409"/>
    </location>
</feature>
<organism evidence="9 11">
    <name type="scientific">Labedella gwakjiensis</name>
    <dbReference type="NCBI Taxonomy" id="390269"/>
    <lineage>
        <taxon>Bacteria</taxon>
        <taxon>Bacillati</taxon>
        <taxon>Actinomycetota</taxon>
        <taxon>Actinomycetes</taxon>
        <taxon>Micrococcales</taxon>
        <taxon>Microbacteriaceae</taxon>
        <taxon>Labedella</taxon>
    </lineage>
</organism>
<dbReference type="SUPFAM" id="SSF103473">
    <property type="entry name" value="MFS general substrate transporter"/>
    <property type="match status" value="1"/>
</dbReference>
<dbReference type="PANTHER" id="PTHR23513">
    <property type="entry name" value="INTEGRAL MEMBRANE EFFLUX PROTEIN-RELATED"/>
    <property type="match status" value="1"/>
</dbReference>
<comment type="subcellular location">
    <subcellularLocation>
        <location evidence="1">Cell membrane</location>
        <topology evidence="1">Multi-pass membrane protein</topology>
    </subcellularLocation>
</comment>
<feature type="transmembrane region" description="Helical" evidence="7">
    <location>
        <begin position="318"/>
        <end position="340"/>
    </location>
</feature>
<dbReference type="Proteomes" id="UP000268291">
    <property type="component" value="Unassembled WGS sequence"/>
</dbReference>
<keyword evidence="4 7" id="KW-0812">Transmembrane</keyword>
<evidence type="ECO:0000256" key="4">
    <source>
        <dbReference type="ARBA" id="ARBA00022692"/>
    </source>
</evidence>
<evidence type="ECO:0000256" key="1">
    <source>
        <dbReference type="ARBA" id="ARBA00004651"/>
    </source>
</evidence>
<reference evidence="9 11" key="1">
    <citation type="submission" date="2018-03" db="EMBL/GenBank/DDBJ databases">
        <title>Genomic Encyclopedia of Archaeal and Bacterial Type Strains, Phase II (KMG-II): from individual species to whole genera.</title>
        <authorList>
            <person name="Goeker M."/>
        </authorList>
    </citation>
    <scope>NUCLEOTIDE SEQUENCE [LARGE SCALE GENOMIC DNA]</scope>
    <source>
        <strain evidence="9 11">DSM 21548</strain>
    </source>
</reference>
<proteinExistence type="predicted"/>
<keyword evidence="3" id="KW-1003">Cell membrane</keyword>